<comment type="caution">
    <text evidence="2">The sequence shown here is derived from an EMBL/GenBank/DDBJ whole genome shotgun (WGS) entry which is preliminary data.</text>
</comment>
<evidence type="ECO:0000313" key="2">
    <source>
        <dbReference type="EMBL" id="MFD1647639.1"/>
    </source>
</evidence>
<dbReference type="AlphaFoldDB" id="A0ABD6DQZ5"/>
<dbReference type="InterPro" id="IPR051783">
    <property type="entry name" value="NAD(P)-dependent_oxidoreduct"/>
</dbReference>
<name>A0ABD6DQZ5_9EURY</name>
<dbReference type="EMBL" id="JBHUDO010000004">
    <property type="protein sequence ID" value="MFD1647639.1"/>
    <property type="molecule type" value="Genomic_DNA"/>
</dbReference>
<dbReference type="PANTHER" id="PTHR48079">
    <property type="entry name" value="PROTEIN YEEZ"/>
    <property type="match status" value="1"/>
</dbReference>
<evidence type="ECO:0000313" key="3">
    <source>
        <dbReference type="Proteomes" id="UP001597034"/>
    </source>
</evidence>
<dbReference type="SUPFAM" id="SSF51735">
    <property type="entry name" value="NAD(P)-binding Rossmann-fold domains"/>
    <property type="match status" value="1"/>
</dbReference>
<keyword evidence="3" id="KW-1185">Reference proteome</keyword>
<dbReference type="RefSeq" id="WP_256401880.1">
    <property type="nucleotide sequence ID" value="NZ_JANHJR010000004.1"/>
</dbReference>
<protein>
    <submittedName>
        <fullName evidence="2">NAD-dependent epimerase/dehydratase family protein</fullName>
    </submittedName>
</protein>
<dbReference type="PANTHER" id="PTHR48079:SF6">
    <property type="entry name" value="NAD(P)-BINDING DOMAIN-CONTAINING PROTEIN-RELATED"/>
    <property type="match status" value="1"/>
</dbReference>
<evidence type="ECO:0000259" key="1">
    <source>
        <dbReference type="Pfam" id="PF01370"/>
    </source>
</evidence>
<reference evidence="2 3" key="1">
    <citation type="journal article" date="2019" name="Int. J. Syst. Evol. Microbiol.">
        <title>The Global Catalogue of Microorganisms (GCM) 10K type strain sequencing project: providing services to taxonomists for standard genome sequencing and annotation.</title>
        <authorList>
            <consortium name="The Broad Institute Genomics Platform"/>
            <consortium name="The Broad Institute Genome Sequencing Center for Infectious Disease"/>
            <person name="Wu L."/>
            <person name="Ma J."/>
        </authorList>
    </citation>
    <scope>NUCLEOTIDE SEQUENCE [LARGE SCALE GENOMIC DNA]</scope>
    <source>
        <strain evidence="2 3">CGMCC 1.10390</strain>
    </source>
</reference>
<feature type="domain" description="NAD-dependent epimerase/dehydratase" evidence="1">
    <location>
        <begin position="3"/>
        <end position="223"/>
    </location>
</feature>
<dbReference type="Gene3D" id="3.40.50.720">
    <property type="entry name" value="NAD(P)-binding Rossmann-like Domain"/>
    <property type="match status" value="1"/>
</dbReference>
<dbReference type="InterPro" id="IPR001509">
    <property type="entry name" value="Epimerase_deHydtase"/>
</dbReference>
<sequence>MKVFIAGATGVLGRRTVALCADRGHDVVGLTRDSGGDRVVREHGGEPRRGDVLDRESVVDAATGSDVLVHAATKIPTDTNPDDEEWELNDRVRREGAENLVAAAAEHDADRVLLQSVVWLARQPDGSRFDEGAEPHPDRSTQSALEAERIVTDGAETHGFEPVVLRGGYFYAPDTVHTKLFGEGLLDRRMPIIAGGLLGRDDAELSFVHVDDAASAFAAAVDGDATGTFHVVDDRPTTYANFLQSFADELDAPRPRRIPGWLGGLFIDANMRRLLTEPMPTSNDRLREAFDWEPEYPTVDEGLAQVVSRWRATGEVVEA</sequence>
<organism evidence="2 3">
    <name type="scientific">Haloarchaeobius litoreus</name>
    <dbReference type="NCBI Taxonomy" id="755306"/>
    <lineage>
        <taxon>Archaea</taxon>
        <taxon>Methanobacteriati</taxon>
        <taxon>Methanobacteriota</taxon>
        <taxon>Stenosarchaea group</taxon>
        <taxon>Halobacteria</taxon>
        <taxon>Halobacteriales</taxon>
        <taxon>Halorubellaceae</taxon>
        <taxon>Haloarchaeobius</taxon>
    </lineage>
</organism>
<dbReference type="Proteomes" id="UP001597034">
    <property type="component" value="Unassembled WGS sequence"/>
</dbReference>
<dbReference type="InterPro" id="IPR036291">
    <property type="entry name" value="NAD(P)-bd_dom_sf"/>
</dbReference>
<proteinExistence type="predicted"/>
<accession>A0ABD6DQZ5</accession>
<dbReference type="Pfam" id="PF01370">
    <property type="entry name" value="Epimerase"/>
    <property type="match status" value="1"/>
</dbReference>
<gene>
    <name evidence="2" type="ORF">ACFSBL_18255</name>
</gene>